<proteinExistence type="predicted"/>
<evidence type="ECO:0000313" key="2">
    <source>
        <dbReference type="Proteomes" id="UP000298246"/>
    </source>
</evidence>
<keyword evidence="2" id="KW-1185">Reference proteome</keyword>
<dbReference type="Gene3D" id="3.40.50.1220">
    <property type="entry name" value="TPP-binding domain"/>
    <property type="match status" value="1"/>
</dbReference>
<evidence type="ECO:0000313" key="1">
    <source>
        <dbReference type="EMBL" id="TFE83180.1"/>
    </source>
</evidence>
<dbReference type="OrthoDB" id="5521101at2"/>
<protein>
    <submittedName>
        <fullName evidence="1">Uncharacterized protein</fullName>
    </submittedName>
</protein>
<comment type="caution">
    <text evidence="1">The sequence shown here is derived from an EMBL/GenBank/DDBJ whole genome shotgun (WGS) entry which is preliminary data.</text>
</comment>
<dbReference type="AlphaFoldDB" id="A0A4Y8PR22"/>
<dbReference type="Pfam" id="PF13289">
    <property type="entry name" value="SIR2_2"/>
    <property type="match status" value="1"/>
</dbReference>
<organism evidence="1 2">
    <name type="scientific">Paenibacillus athensensis</name>
    <dbReference type="NCBI Taxonomy" id="1967502"/>
    <lineage>
        <taxon>Bacteria</taxon>
        <taxon>Bacillati</taxon>
        <taxon>Bacillota</taxon>
        <taxon>Bacilli</taxon>
        <taxon>Bacillales</taxon>
        <taxon>Paenibacillaceae</taxon>
        <taxon>Paenibacillus</taxon>
    </lineage>
</organism>
<dbReference type="SUPFAM" id="SSF52467">
    <property type="entry name" value="DHS-like NAD/FAD-binding domain"/>
    <property type="match status" value="1"/>
</dbReference>
<name>A0A4Y8PR22_9BACL</name>
<gene>
    <name evidence="1" type="ORF">B5M42_23595</name>
</gene>
<sequence length="423" mass="48897">MKIYDAAILAVKELGGAARPEEILEVIHKNGWYQFNTSNEIGVLTQSIRRHMKGYIGVQAARKRYFEKRGDQYSLLAQEEKSIAAKQADPKPDWKLKREEYIDQIRNAFQRDQLSLFLGAGVSTSAGFPSWDALLEKLNDAVVRQMNTKKFGGKLCVASVSETDKHLMANLLSKLRDESPIINAFFLESTINSRSAMSKYIREALYGRRRRAYSSGTLVWLAKLCNHRGKYRIRSVVTFNYDDLLEQHLADVPVDHMPVFKEDDEINPNVLPIFHVHGYLPQHESKHDDLEENLIVFSEQAYHTVYTDAYSWSNITQMHILKENICLFIGLSMSDPNMRRILDISSRRNSSKVKHFAFMQRLDLEVEEDQFKELTSSLSSELLDAFIDDFHLSRERSFEKLGIRIVWFEDHDEVPDLLKEIVG</sequence>
<dbReference type="EMBL" id="MYFO01000055">
    <property type="protein sequence ID" value="TFE83180.1"/>
    <property type="molecule type" value="Genomic_DNA"/>
</dbReference>
<accession>A0A4Y8PR22</accession>
<dbReference type="Proteomes" id="UP000298246">
    <property type="component" value="Unassembled WGS sequence"/>
</dbReference>
<dbReference type="RefSeq" id="WP_134757407.1">
    <property type="nucleotide sequence ID" value="NZ_MYFO02000023.1"/>
</dbReference>
<dbReference type="InterPro" id="IPR029035">
    <property type="entry name" value="DHS-like_NAD/FAD-binding_dom"/>
</dbReference>
<reference evidence="1 2" key="1">
    <citation type="submission" date="2017-03" db="EMBL/GenBank/DDBJ databases">
        <title>Isolation of Levoglucosan Utilizing Bacteria.</title>
        <authorList>
            <person name="Arya A.S."/>
        </authorList>
    </citation>
    <scope>NUCLEOTIDE SEQUENCE [LARGE SCALE GENOMIC DNA]</scope>
    <source>
        <strain evidence="1 2">MEC069</strain>
    </source>
</reference>